<keyword evidence="7" id="KW-1185">Reference proteome</keyword>
<gene>
    <name evidence="6" type="ORF">ACFPBZ_22070</name>
</gene>
<feature type="domain" description="Glycosyl transferase family 1" evidence="4">
    <location>
        <begin position="211"/>
        <end position="362"/>
    </location>
</feature>
<dbReference type="Pfam" id="PF00534">
    <property type="entry name" value="Glycos_transf_1"/>
    <property type="match status" value="1"/>
</dbReference>
<dbReference type="PANTHER" id="PTHR12526">
    <property type="entry name" value="GLYCOSYLTRANSFERASE"/>
    <property type="match status" value="1"/>
</dbReference>
<evidence type="ECO:0000256" key="2">
    <source>
        <dbReference type="ARBA" id="ARBA00022679"/>
    </source>
</evidence>
<sequence>MTDLAVPPTAVSSPRTATTPATAATPVSAASAVRRLSVLVVGPRAAARGGIGSVQSVLERHTAVLADLDLVTTHRDGPAGPALRTMVVGVLDAARRLVTHRPDVVHMHVSQRTSVLRKGVLGLLARALGVPVVMHLHGSGFLDWFDGLPRPGRAIVGMLLRPHRPVVLSETLRAPYAERLGIPVERVLALPNPVEWPPTLETQHADEVVPAVFLGRFGARKGIYDLVEACALLGPEQRRRLRLTAAGDGEVDEVRAAVAEAGVGDVVEVREWLDRAERDDLLRRAQVLVLPSSHEGLPMAVLEAMAYRVAPVVTPVGALPEVVRDGVNGVVVPVGDPAALARALTSLIDDDERRLALAVHARADVEPYAAPQWAERLVAMWASPREHFAGL</sequence>
<dbReference type="InterPro" id="IPR028098">
    <property type="entry name" value="Glyco_trans_4-like_N"/>
</dbReference>
<feature type="region of interest" description="Disordered" evidence="3">
    <location>
        <begin position="1"/>
        <end position="26"/>
    </location>
</feature>
<evidence type="ECO:0000256" key="1">
    <source>
        <dbReference type="ARBA" id="ARBA00022676"/>
    </source>
</evidence>
<accession>A0ABV9YSM4</accession>
<dbReference type="PANTHER" id="PTHR12526:SF636">
    <property type="entry name" value="BLL3647 PROTEIN"/>
    <property type="match status" value="1"/>
</dbReference>
<evidence type="ECO:0000313" key="6">
    <source>
        <dbReference type="EMBL" id="MFC5064927.1"/>
    </source>
</evidence>
<dbReference type="SUPFAM" id="SSF53756">
    <property type="entry name" value="UDP-Glycosyltransferase/glycogen phosphorylase"/>
    <property type="match status" value="1"/>
</dbReference>
<protein>
    <submittedName>
        <fullName evidence="6">Glycosyltransferase family 4 protein</fullName>
        <ecNumber evidence="6">2.4.-.-</ecNumber>
    </submittedName>
</protein>
<dbReference type="EC" id="2.4.-.-" evidence="6"/>
<name>A0ABV9YSM4_9PSEU</name>
<evidence type="ECO:0000259" key="5">
    <source>
        <dbReference type="Pfam" id="PF13439"/>
    </source>
</evidence>
<organism evidence="6 7">
    <name type="scientific">Actinomycetospora atypica</name>
    <dbReference type="NCBI Taxonomy" id="1290095"/>
    <lineage>
        <taxon>Bacteria</taxon>
        <taxon>Bacillati</taxon>
        <taxon>Actinomycetota</taxon>
        <taxon>Actinomycetes</taxon>
        <taxon>Pseudonocardiales</taxon>
        <taxon>Pseudonocardiaceae</taxon>
        <taxon>Actinomycetospora</taxon>
    </lineage>
</organism>
<feature type="domain" description="Glycosyltransferase subfamily 4-like N-terminal" evidence="5">
    <location>
        <begin position="77"/>
        <end position="194"/>
    </location>
</feature>
<evidence type="ECO:0000259" key="4">
    <source>
        <dbReference type="Pfam" id="PF00534"/>
    </source>
</evidence>
<proteinExistence type="predicted"/>
<reference evidence="7" key="1">
    <citation type="journal article" date="2019" name="Int. J. Syst. Evol. Microbiol.">
        <title>The Global Catalogue of Microorganisms (GCM) 10K type strain sequencing project: providing services to taxonomists for standard genome sequencing and annotation.</title>
        <authorList>
            <consortium name="The Broad Institute Genomics Platform"/>
            <consortium name="The Broad Institute Genome Sequencing Center for Infectious Disease"/>
            <person name="Wu L."/>
            <person name="Ma J."/>
        </authorList>
    </citation>
    <scope>NUCLEOTIDE SEQUENCE [LARGE SCALE GENOMIC DNA]</scope>
    <source>
        <strain evidence="7">CGMCC 4.7093</strain>
    </source>
</reference>
<feature type="compositionally biased region" description="Low complexity" evidence="3">
    <location>
        <begin position="7"/>
        <end position="26"/>
    </location>
</feature>
<dbReference type="Proteomes" id="UP001595947">
    <property type="component" value="Unassembled WGS sequence"/>
</dbReference>
<dbReference type="RefSeq" id="WP_378038266.1">
    <property type="nucleotide sequence ID" value="NZ_JBHSIV010000028.1"/>
</dbReference>
<comment type="caution">
    <text evidence="6">The sequence shown here is derived from an EMBL/GenBank/DDBJ whole genome shotgun (WGS) entry which is preliminary data.</text>
</comment>
<dbReference type="Pfam" id="PF13439">
    <property type="entry name" value="Glyco_transf_4"/>
    <property type="match status" value="1"/>
</dbReference>
<evidence type="ECO:0000313" key="7">
    <source>
        <dbReference type="Proteomes" id="UP001595947"/>
    </source>
</evidence>
<keyword evidence="2 6" id="KW-0808">Transferase</keyword>
<evidence type="ECO:0000256" key="3">
    <source>
        <dbReference type="SAM" id="MobiDB-lite"/>
    </source>
</evidence>
<keyword evidence="1 6" id="KW-0328">Glycosyltransferase</keyword>
<dbReference type="GO" id="GO:0016757">
    <property type="term" value="F:glycosyltransferase activity"/>
    <property type="evidence" value="ECO:0007669"/>
    <property type="project" value="UniProtKB-KW"/>
</dbReference>
<dbReference type="CDD" id="cd03801">
    <property type="entry name" value="GT4_PimA-like"/>
    <property type="match status" value="1"/>
</dbReference>
<dbReference type="Gene3D" id="3.40.50.2000">
    <property type="entry name" value="Glycogen Phosphorylase B"/>
    <property type="match status" value="2"/>
</dbReference>
<dbReference type="EMBL" id="JBHSIV010000028">
    <property type="protein sequence ID" value="MFC5064927.1"/>
    <property type="molecule type" value="Genomic_DNA"/>
</dbReference>
<dbReference type="InterPro" id="IPR001296">
    <property type="entry name" value="Glyco_trans_1"/>
</dbReference>